<accession>A0ABD7D2L8</accession>
<evidence type="ECO:0000313" key="2">
    <source>
        <dbReference type="Proteomes" id="UP000623926"/>
    </source>
</evidence>
<name>A0ABD7D2L8_9ACTN</name>
<dbReference type="Proteomes" id="UP000623926">
    <property type="component" value="Chromosome"/>
</dbReference>
<evidence type="ECO:0008006" key="3">
    <source>
        <dbReference type="Google" id="ProtNLM"/>
    </source>
</evidence>
<dbReference type="AlphaFoldDB" id="A0ABD7D2L8"/>
<protein>
    <recommendedName>
        <fullName evidence="3">Secreted protein</fullName>
    </recommendedName>
</protein>
<dbReference type="RefSeq" id="WP_128647727.1">
    <property type="nucleotide sequence ID" value="NZ_CP070245.1"/>
</dbReference>
<organism evidence="1 2">
    <name type="scientific">Streptomyces californicus</name>
    <dbReference type="NCBI Taxonomy" id="67351"/>
    <lineage>
        <taxon>Bacteria</taxon>
        <taxon>Bacillati</taxon>
        <taxon>Actinomycetota</taxon>
        <taxon>Actinomycetes</taxon>
        <taxon>Kitasatosporales</taxon>
        <taxon>Streptomycetaceae</taxon>
        <taxon>Streptomyces</taxon>
    </lineage>
</organism>
<proteinExistence type="predicted"/>
<dbReference type="EMBL" id="CP070245">
    <property type="protein sequence ID" value="QRV37011.1"/>
    <property type="molecule type" value="Genomic_DNA"/>
</dbReference>
<reference evidence="1 2" key="1">
    <citation type="submission" date="2021-02" db="EMBL/GenBank/DDBJ databases">
        <title>FDA dAtabase for Regulatory Grade micrObial Sequences (FDA-ARGOS): Supporting development and validation of Infectious Disease Dx tests.</title>
        <authorList>
            <person name="Sproer C."/>
            <person name="Gronow S."/>
            <person name="Severitt S."/>
            <person name="Schroder I."/>
            <person name="Tallon L."/>
            <person name="Sadzewicz L."/>
            <person name="Zhao X."/>
            <person name="Boylan J."/>
            <person name="Ott S."/>
            <person name="Bowen H."/>
            <person name="Vavikolanu K."/>
            <person name="Mehta A."/>
            <person name="Aluvathingal J."/>
            <person name="Nadendla S."/>
            <person name="Lowell S."/>
            <person name="Myers T."/>
            <person name="Yan Y."/>
            <person name="Sichtig H."/>
        </authorList>
    </citation>
    <scope>NUCLEOTIDE SEQUENCE [LARGE SCALE GENOMIC DNA]</scope>
    <source>
        <strain evidence="1 2">FDAARGOS_1212</strain>
    </source>
</reference>
<sequence length="184" mass="20183">MKDTVAIALITAASTLSAGTITGGFAFWGTRRQASEQATRAREDRIEQRAIRHREARRDAYVRFLDLVMQTDQLMTAIWIQPPSTLSPDHYTRMSDSVDELWKVLPIVLLEGPLDVAGAARSLCGLAAEEWDCLSDGAGSGDDPLSVVLGSEFLRFSEQRAALKDEFINRAREALGGHLPPLTA</sequence>
<gene>
    <name evidence="1" type="ORF">I6J42_25460</name>
</gene>
<evidence type="ECO:0000313" key="1">
    <source>
        <dbReference type="EMBL" id="QRV37011.1"/>
    </source>
</evidence>